<dbReference type="AlphaFoldDB" id="A0A2T3XW50"/>
<reference evidence="3 4" key="1">
    <citation type="submission" date="2018-03" db="EMBL/GenBank/DDBJ databases">
        <title>Whole genome analyses suggest that Burkholderia sensu lato contains two further novel genera in the rhizoxinica-symbiotica group Mycetohabitans gen. nov., and Trinickia gen. nov.: implications for the evolution of diazotrophy and nodulation in the Burkholderiaceae.</title>
        <authorList>
            <person name="Estrada De Los Santos P."/>
            <person name="Palmer M."/>
            <person name="Chavez-Ramirez B."/>
            <person name="Steenkamp E.T."/>
            <person name="Hirsch A.M."/>
            <person name="Manyaka P."/>
            <person name="Maluk M."/>
            <person name="Lafos M."/>
            <person name="Crook M."/>
            <person name="Gross E."/>
            <person name="Simon M.F."/>
            <person name="Bueno Dos Reis Junior F."/>
            <person name="Poole P.S."/>
            <person name="Venter S.N."/>
            <person name="James E.K."/>
        </authorList>
    </citation>
    <scope>NUCLEOTIDE SEQUENCE [LARGE SCALE GENOMIC DNA]</scope>
    <source>
        <strain evidence="3 4">JPY-366</strain>
    </source>
</reference>
<dbReference type="Gene3D" id="2.50.20.10">
    <property type="entry name" value="Lipoprotein localisation LolA/LolB/LppX"/>
    <property type="match status" value="1"/>
</dbReference>
<sequence length="226" mass="23249">MTLSAACFFALTHASIAAAASASTPAGAQAPASLAASQTGAREAGLVAAVGARLAEKPAVRARFRETQTLAALKSPLVSTGTLLFVRERGVIWRIDTPYAAAYVIGDAGVARIGANGERAAQAGRPPAGVAQVSRMMRAMLGGDLSALYAQFDVRAAGTPAQWRIELTPNQPQLVQAIDSLQMEGGEFLRSLVIRSASGDITRIDFVDSAVVSAPAAADLALFGAR</sequence>
<name>A0A2T3XW50_9BURK</name>
<dbReference type="Pfam" id="PF19574">
    <property type="entry name" value="LolA_3"/>
    <property type="match status" value="1"/>
</dbReference>
<evidence type="ECO:0000256" key="1">
    <source>
        <dbReference type="ARBA" id="ARBA00022729"/>
    </source>
</evidence>
<gene>
    <name evidence="3" type="ORF">C9I57_11705</name>
</gene>
<evidence type="ECO:0000313" key="3">
    <source>
        <dbReference type="EMBL" id="PTB20750.1"/>
    </source>
</evidence>
<accession>A0A2T3XW50</accession>
<dbReference type="SUPFAM" id="SSF89392">
    <property type="entry name" value="Prokaryotic lipoproteins and lipoprotein localization factors"/>
    <property type="match status" value="1"/>
</dbReference>
<feature type="chain" id="PRO_5015563658" description="Outer membrane lipoprotein carrier protein LolA" evidence="2">
    <location>
        <begin position="20"/>
        <end position="226"/>
    </location>
</feature>
<comment type="caution">
    <text evidence="3">The sequence shown here is derived from an EMBL/GenBank/DDBJ whole genome shotgun (WGS) entry which is preliminary data.</text>
</comment>
<evidence type="ECO:0000256" key="2">
    <source>
        <dbReference type="SAM" id="SignalP"/>
    </source>
</evidence>
<dbReference type="CDD" id="cd16325">
    <property type="entry name" value="LolA"/>
    <property type="match status" value="1"/>
</dbReference>
<dbReference type="InterPro" id="IPR004564">
    <property type="entry name" value="OM_lipoprot_carrier_LolA-like"/>
</dbReference>
<organism evidence="3 4">
    <name type="scientific">Trinickia symbiotica</name>
    <dbReference type="NCBI Taxonomy" id="863227"/>
    <lineage>
        <taxon>Bacteria</taxon>
        <taxon>Pseudomonadati</taxon>
        <taxon>Pseudomonadota</taxon>
        <taxon>Betaproteobacteria</taxon>
        <taxon>Burkholderiales</taxon>
        <taxon>Burkholderiaceae</taxon>
        <taxon>Trinickia</taxon>
    </lineage>
</organism>
<evidence type="ECO:0008006" key="5">
    <source>
        <dbReference type="Google" id="ProtNLM"/>
    </source>
</evidence>
<keyword evidence="1 2" id="KW-0732">Signal</keyword>
<feature type="signal peptide" evidence="2">
    <location>
        <begin position="1"/>
        <end position="19"/>
    </location>
</feature>
<dbReference type="Proteomes" id="UP000240638">
    <property type="component" value="Unassembled WGS sequence"/>
</dbReference>
<dbReference type="EMBL" id="PYUC01000005">
    <property type="protein sequence ID" value="PTB20750.1"/>
    <property type="molecule type" value="Genomic_DNA"/>
</dbReference>
<protein>
    <recommendedName>
        <fullName evidence="5">Outer membrane lipoprotein carrier protein LolA</fullName>
    </recommendedName>
</protein>
<dbReference type="InterPro" id="IPR029046">
    <property type="entry name" value="LolA/LolB/LppX"/>
</dbReference>
<proteinExistence type="predicted"/>
<evidence type="ECO:0000313" key="4">
    <source>
        <dbReference type="Proteomes" id="UP000240638"/>
    </source>
</evidence>